<evidence type="ECO:0000313" key="1">
    <source>
        <dbReference type="EMBL" id="BAM89791.1"/>
    </source>
</evidence>
<sequence length="235" mass="24467">MPGDDSDCVLPATSSVFDSRSIPPEVAAIVPQIGPCYRWSTSVGDAVGAQMNCLRWPAGWLAILGVACLGGCAAPLAVNNVTDIRSTTGSRGIDVYEQKRRTDASVPEFAGDQLVEVRTFHNPGGGGEVEMAGASCSLEASGFTATMTSPAKVRVPLYRGQSSTLAVTCQKPGYQKRMITVAPVDATRQARLASGVNGGILGAVIVAGIDAAADNTKNDWRYPVAKVVLEADAPR</sequence>
<dbReference type="KEGG" id="aol:S58_38000"/>
<accession>M4Z939</accession>
<proteinExistence type="predicted"/>
<reference evidence="1 2" key="1">
    <citation type="journal article" date="2013" name="Appl. Environ. Microbiol.">
        <title>Genome analysis suggests that the soil oligotrophic bacterium Agromonas oligotrophica (Bradyrhizobium oligotrophicum) is a nitrogen-fixing symbiont of Aeschynomene indica.</title>
        <authorList>
            <person name="Okubo T."/>
            <person name="Fukushima S."/>
            <person name="Itakura M."/>
            <person name="Oshima K."/>
            <person name="Longtonglang A."/>
            <person name="Teaumroong N."/>
            <person name="Mitsui H."/>
            <person name="Hattori M."/>
            <person name="Hattori R."/>
            <person name="Hattori T."/>
            <person name="Minamisawa K."/>
        </authorList>
    </citation>
    <scope>NUCLEOTIDE SEQUENCE [LARGE SCALE GENOMIC DNA]</scope>
    <source>
        <strain evidence="1 2">S58</strain>
    </source>
</reference>
<dbReference type="Proteomes" id="UP000011841">
    <property type="component" value="Chromosome"/>
</dbReference>
<dbReference type="AlphaFoldDB" id="M4Z939"/>
<dbReference type="PATRIC" id="fig|1245469.3.peg.3879"/>
<gene>
    <name evidence="1" type="ORF">S58_38000</name>
</gene>
<dbReference type="HOGENOM" id="CLU_1178438_0_0_5"/>
<keyword evidence="2" id="KW-1185">Reference proteome</keyword>
<dbReference type="EMBL" id="AP012603">
    <property type="protein sequence ID" value="BAM89791.1"/>
    <property type="molecule type" value="Genomic_DNA"/>
</dbReference>
<evidence type="ECO:0000313" key="2">
    <source>
        <dbReference type="Proteomes" id="UP000011841"/>
    </source>
</evidence>
<name>M4Z939_9BRAD</name>
<protein>
    <submittedName>
        <fullName evidence="1">Uncharacterized protein</fullName>
    </submittedName>
</protein>
<organism evidence="1 2">
    <name type="scientific">Bradyrhizobium oligotrophicum S58</name>
    <dbReference type="NCBI Taxonomy" id="1245469"/>
    <lineage>
        <taxon>Bacteria</taxon>
        <taxon>Pseudomonadati</taxon>
        <taxon>Pseudomonadota</taxon>
        <taxon>Alphaproteobacteria</taxon>
        <taxon>Hyphomicrobiales</taxon>
        <taxon>Nitrobacteraceae</taxon>
        <taxon>Bradyrhizobium</taxon>
    </lineage>
</organism>